<evidence type="ECO:0000313" key="2">
    <source>
        <dbReference type="EMBL" id="OUC47720.1"/>
    </source>
</evidence>
<protein>
    <submittedName>
        <fullName evidence="2">Uncharacterized protein</fullName>
    </submittedName>
</protein>
<feature type="non-terminal residue" evidence="2">
    <location>
        <position position="84"/>
    </location>
</feature>
<accession>A0A1Y3ESG8</accession>
<sequence>MVMKRRSYIGRAPPPPPPIRRNSEITSATVRAPPVDLVRCGSRCTTPIEETYSSVICALNARLAAVASSSTQHGQSAVPAGHGM</sequence>
<proteinExistence type="predicted"/>
<dbReference type="EMBL" id="LVZM01003886">
    <property type="protein sequence ID" value="OUC47720.1"/>
    <property type="molecule type" value="Genomic_DNA"/>
</dbReference>
<gene>
    <name evidence="2" type="ORF">D917_06714</name>
</gene>
<organism evidence="2 3">
    <name type="scientific">Trichinella nativa</name>
    <dbReference type="NCBI Taxonomy" id="6335"/>
    <lineage>
        <taxon>Eukaryota</taxon>
        <taxon>Metazoa</taxon>
        <taxon>Ecdysozoa</taxon>
        <taxon>Nematoda</taxon>
        <taxon>Enoplea</taxon>
        <taxon>Dorylaimia</taxon>
        <taxon>Trichinellida</taxon>
        <taxon>Trichinellidae</taxon>
        <taxon>Trichinella</taxon>
    </lineage>
</organism>
<evidence type="ECO:0000313" key="3">
    <source>
        <dbReference type="Proteomes" id="UP000243006"/>
    </source>
</evidence>
<evidence type="ECO:0000256" key="1">
    <source>
        <dbReference type="SAM" id="MobiDB-lite"/>
    </source>
</evidence>
<dbReference type="Proteomes" id="UP000243006">
    <property type="component" value="Unassembled WGS sequence"/>
</dbReference>
<name>A0A1Y3ESG8_9BILA</name>
<feature type="region of interest" description="Disordered" evidence="1">
    <location>
        <begin position="1"/>
        <end position="26"/>
    </location>
</feature>
<comment type="caution">
    <text evidence="2">The sequence shown here is derived from an EMBL/GenBank/DDBJ whole genome shotgun (WGS) entry which is preliminary data.</text>
</comment>
<reference evidence="2 3" key="1">
    <citation type="submission" date="2015-04" db="EMBL/GenBank/DDBJ databases">
        <title>Draft genome of the roundworm Trichinella nativa.</title>
        <authorList>
            <person name="Mitreva M."/>
        </authorList>
    </citation>
    <scope>NUCLEOTIDE SEQUENCE [LARGE SCALE GENOMIC DNA]</scope>
    <source>
        <strain evidence="2 3">ISS45</strain>
    </source>
</reference>
<dbReference type="AlphaFoldDB" id="A0A1Y3ESG8"/>